<evidence type="ECO:0000313" key="3">
    <source>
        <dbReference type="EMBL" id="RAK53662.1"/>
    </source>
</evidence>
<dbReference type="InterPro" id="IPR003736">
    <property type="entry name" value="PAAI_dom"/>
</dbReference>
<dbReference type="GO" id="GO:0061522">
    <property type="term" value="F:1,4-dihydroxy-2-naphthoyl-CoA thioesterase activity"/>
    <property type="evidence" value="ECO:0007669"/>
    <property type="project" value="TreeGrafter"/>
</dbReference>
<dbReference type="InterPro" id="IPR029069">
    <property type="entry name" value="HotDog_dom_sf"/>
</dbReference>
<dbReference type="PANTHER" id="PTHR43240">
    <property type="entry name" value="1,4-DIHYDROXY-2-NAPHTHOYL-COA THIOESTERASE 1"/>
    <property type="match status" value="1"/>
</dbReference>
<dbReference type="NCBIfam" id="TIGR00369">
    <property type="entry name" value="unchar_dom_1"/>
    <property type="match status" value="1"/>
</dbReference>
<dbReference type="SUPFAM" id="SSF54637">
    <property type="entry name" value="Thioesterase/thiol ester dehydrase-isomerase"/>
    <property type="match status" value="1"/>
</dbReference>
<name>A0A328AFY0_9CAUL</name>
<gene>
    <name evidence="3" type="ORF">DJ017_03520</name>
</gene>
<organism evidence="3 4">
    <name type="scientific">Phenylobacterium soli</name>
    <dbReference type="NCBI Taxonomy" id="2170551"/>
    <lineage>
        <taxon>Bacteria</taxon>
        <taxon>Pseudomonadati</taxon>
        <taxon>Pseudomonadota</taxon>
        <taxon>Alphaproteobacteria</taxon>
        <taxon>Caulobacterales</taxon>
        <taxon>Caulobacteraceae</taxon>
        <taxon>Phenylobacterium</taxon>
    </lineage>
</organism>
<feature type="domain" description="Thioesterase" evidence="2">
    <location>
        <begin position="44"/>
        <end position="121"/>
    </location>
</feature>
<dbReference type="InterPro" id="IPR006683">
    <property type="entry name" value="Thioestr_dom"/>
</dbReference>
<dbReference type="PANTHER" id="PTHR43240:SF8">
    <property type="entry name" value="PHENYLACETIC ACID DEGRADATION-RELATED PROTEIN"/>
    <property type="match status" value="1"/>
</dbReference>
<dbReference type="Proteomes" id="UP000249254">
    <property type="component" value="Unassembled WGS sequence"/>
</dbReference>
<keyword evidence="1" id="KW-0378">Hydrolase</keyword>
<proteinExistence type="predicted"/>
<dbReference type="EMBL" id="QFYQ01000001">
    <property type="protein sequence ID" value="RAK53662.1"/>
    <property type="molecule type" value="Genomic_DNA"/>
</dbReference>
<dbReference type="Pfam" id="PF03061">
    <property type="entry name" value="4HBT"/>
    <property type="match status" value="1"/>
</dbReference>
<evidence type="ECO:0000313" key="4">
    <source>
        <dbReference type="Proteomes" id="UP000249254"/>
    </source>
</evidence>
<dbReference type="AlphaFoldDB" id="A0A328AFY0"/>
<reference evidence="4" key="1">
    <citation type="submission" date="2018-05" db="EMBL/GenBank/DDBJ databases">
        <authorList>
            <person name="Li X."/>
        </authorList>
    </citation>
    <scope>NUCLEOTIDE SEQUENCE [LARGE SCALE GENOMIC DNA]</scope>
    <source>
        <strain evidence="4">LX32</strain>
    </source>
</reference>
<dbReference type="RefSeq" id="WP_111527414.1">
    <property type="nucleotide sequence ID" value="NZ_JBHRSG010000005.1"/>
</dbReference>
<evidence type="ECO:0000259" key="2">
    <source>
        <dbReference type="Pfam" id="PF03061"/>
    </source>
</evidence>
<dbReference type="CDD" id="cd03443">
    <property type="entry name" value="PaaI_thioesterase"/>
    <property type="match status" value="1"/>
</dbReference>
<dbReference type="OrthoDB" id="9813282at2"/>
<comment type="caution">
    <text evidence="3">The sequence shown here is derived from an EMBL/GenBank/DDBJ whole genome shotgun (WGS) entry which is preliminary data.</text>
</comment>
<dbReference type="GO" id="GO:0005829">
    <property type="term" value="C:cytosol"/>
    <property type="evidence" value="ECO:0007669"/>
    <property type="project" value="TreeGrafter"/>
</dbReference>
<protein>
    <submittedName>
        <fullName evidence="3">Phenylacetic acid degradation protein</fullName>
    </submittedName>
</protein>
<keyword evidence="4" id="KW-1185">Reference proteome</keyword>
<evidence type="ECO:0000256" key="1">
    <source>
        <dbReference type="ARBA" id="ARBA00022801"/>
    </source>
</evidence>
<dbReference type="Gene3D" id="3.10.129.10">
    <property type="entry name" value="Hotdog Thioesterase"/>
    <property type="match status" value="1"/>
</dbReference>
<accession>A0A328AFY0</accession>
<sequence length="133" mass="14125">MPQAAIVQDVGMPFANLMGVEILEREKSRIVGRLTVREDLCTAGGILHGGAYMAFADSLGAIGGFLNLPPGARTTTLESKTNFLGSARVGSRVIGETTPLHIGRRSSVWQTRITAEDGKLLALVTQTQMTVEG</sequence>